<feature type="domain" description="HTH crp-type" evidence="5">
    <location>
        <begin position="147"/>
        <end position="219"/>
    </location>
</feature>
<dbReference type="SUPFAM" id="SSF46785">
    <property type="entry name" value="Winged helix' DNA-binding domain"/>
    <property type="match status" value="1"/>
</dbReference>
<dbReference type="AlphaFoldDB" id="A0A0D1ECU2"/>
<feature type="domain" description="Cyclic nucleotide-binding" evidence="4">
    <location>
        <begin position="13"/>
        <end position="133"/>
    </location>
</feature>
<dbReference type="Proteomes" id="UP000032232">
    <property type="component" value="Unassembled WGS sequence"/>
</dbReference>
<dbReference type="GO" id="GO:0005829">
    <property type="term" value="C:cytosol"/>
    <property type="evidence" value="ECO:0007669"/>
    <property type="project" value="TreeGrafter"/>
</dbReference>
<keyword evidence="1" id="KW-0805">Transcription regulation</keyword>
<dbReference type="InterPro" id="IPR036390">
    <property type="entry name" value="WH_DNA-bd_sf"/>
</dbReference>
<dbReference type="PATRIC" id="fig|935700.4.peg.3663"/>
<dbReference type="Pfam" id="PF13545">
    <property type="entry name" value="HTH_Crp_2"/>
    <property type="match status" value="1"/>
</dbReference>
<dbReference type="STRING" id="935700.jaqu_35550"/>
<dbReference type="InterPro" id="IPR018490">
    <property type="entry name" value="cNMP-bd_dom_sf"/>
</dbReference>
<organism evidence="6 7">
    <name type="scientific">Jannaschia aquimarina</name>
    <dbReference type="NCBI Taxonomy" id="935700"/>
    <lineage>
        <taxon>Bacteria</taxon>
        <taxon>Pseudomonadati</taxon>
        <taxon>Pseudomonadota</taxon>
        <taxon>Alphaproteobacteria</taxon>
        <taxon>Rhodobacterales</taxon>
        <taxon>Roseobacteraceae</taxon>
        <taxon>Jannaschia</taxon>
    </lineage>
</organism>
<dbReference type="EMBL" id="JYFE01000065">
    <property type="protein sequence ID" value="KIT14751.1"/>
    <property type="molecule type" value="Genomic_DNA"/>
</dbReference>
<dbReference type="InterPro" id="IPR014710">
    <property type="entry name" value="RmlC-like_jellyroll"/>
</dbReference>
<dbReference type="InterPro" id="IPR012318">
    <property type="entry name" value="HTH_CRP"/>
</dbReference>
<reference evidence="6 7" key="1">
    <citation type="submission" date="2015-02" db="EMBL/GenBank/DDBJ databases">
        <title>Genome Sequence of Jannaschia aquimarina DSM28248, a member of the Roseobacter clade.</title>
        <authorList>
            <person name="Voget S."/>
            <person name="Daniel R."/>
        </authorList>
    </citation>
    <scope>NUCLEOTIDE SEQUENCE [LARGE SCALE GENOMIC DNA]</scope>
    <source>
        <strain evidence="6 7">GSW-M26</strain>
    </source>
</reference>
<dbReference type="SMART" id="SM00100">
    <property type="entry name" value="cNMP"/>
    <property type="match status" value="1"/>
</dbReference>
<evidence type="ECO:0000259" key="4">
    <source>
        <dbReference type="PROSITE" id="PS50042"/>
    </source>
</evidence>
<dbReference type="InterPro" id="IPR036388">
    <property type="entry name" value="WH-like_DNA-bd_sf"/>
</dbReference>
<dbReference type="GO" id="GO:0003700">
    <property type="term" value="F:DNA-binding transcription factor activity"/>
    <property type="evidence" value="ECO:0007669"/>
    <property type="project" value="TreeGrafter"/>
</dbReference>
<evidence type="ECO:0000256" key="1">
    <source>
        <dbReference type="ARBA" id="ARBA00023015"/>
    </source>
</evidence>
<evidence type="ECO:0000256" key="2">
    <source>
        <dbReference type="ARBA" id="ARBA00023125"/>
    </source>
</evidence>
<sequence>MRVEDLLALNLPIFEGVSAEQLSALPLTVRERNFRKWETVFSHEDRTSDVYILVSGALLAVFWTKEGREIIFSRFSEGSYFGELAALSDTRRSLTVTCRTKARLLVIPQQSFLTLFEEVPKIRQRVVQGLVGRIHALTSRLVEQTALTVEQRAASHLIALAAEQGVLRDGGVISNVPTHAEMAAYLGANREMITRVLGRLSKRGAIKGARKEITLLDIDELSDCLGS</sequence>
<dbReference type="Pfam" id="PF00027">
    <property type="entry name" value="cNMP_binding"/>
    <property type="match status" value="1"/>
</dbReference>
<dbReference type="PANTHER" id="PTHR24567">
    <property type="entry name" value="CRP FAMILY TRANSCRIPTIONAL REGULATORY PROTEIN"/>
    <property type="match status" value="1"/>
</dbReference>
<proteinExistence type="predicted"/>
<dbReference type="SMART" id="SM00419">
    <property type="entry name" value="HTH_CRP"/>
    <property type="match status" value="1"/>
</dbReference>
<dbReference type="PROSITE" id="PS50042">
    <property type="entry name" value="CNMP_BINDING_3"/>
    <property type="match status" value="1"/>
</dbReference>
<keyword evidence="3" id="KW-0804">Transcription</keyword>
<dbReference type="InterPro" id="IPR050397">
    <property type="entry name" value="Env_Response_Regulators"/>
</dbReference>
<name>A0A0D1ECU2_9RHOB</name>
<protein>
    <submittedName>
        <fullName evidence="6">Crp_2 protein</fullName>
    </submittedName>
</protein>
<dbReference type="PANTHER" id="PTHR24567:SF26">
    <property type="entry name" value="REGULATORY PROTEIN YEIL"/>
    <property type="match status" value="1"/>
</dbReference>
<dbReference type="Gene3D" id="1.10.10.10">
    <property type="entry name" value="Winged helix-like DNA-binding domain superfamily/Winged helix DNA-binding domain"/>
    <property type="match status" value="1"/>
</dbReference>
<evidence type="ECO:0000256" key="3">
    <source>
        <dbReference type="ARBA" id="ARBA00023163"/>
    </source>
</evidence>
<dbReference type="GO" id="GO:0003677">
    <property type="term" value="F:DNA binding"/>
    <property type="evidence" value="ECO:0007669"/>
    <property type="project" value="UniProtKB-KW"/>
</dbReference>
<dbReference type="CDD" id="cd00038">
    <property type="entry name" value="CAP_ED"/>
    <property type="match status" value="1"/>
</dbReference>
<evidence type="ECO:0000313" key="7">
    <source>
        <dbReference type="Proteomes" id="UP000032232"/>
    </source>
</evidence>
<dbReference type="RefSeq" id="WP_043920314.1">
    <property type="nucleotide sequence ID" value="NZ_FZPF01000002.1"/>
</dbReference>
<dbReference type="Gene3D" id="2.60.120.10">
    <property type="entry name" value="Jelly Rolls"/>
    <property type="match status" value="1"/>
</dbReference>
<gene>
    <name evidence="6" type="primary">crp_2</name>
    <name evidence="6" type="ORF">jaqu_35550</name>
</gene>
<keyword evidence="2" id="KW-0238">DNA-binding</keyword>
<keyword evidence="7" id="KW-1185">Reference proteome</keyword>
<dbReference type="SUPFAM" id="SSF51206">
    <property type="entry name" value="cAMP-binding domain-like"/>
    <property type="match status" value="1"/>
</dbReference>
<dbReference type="InterPro" id="IPR000595">
    <property type="entry name" value="cNMP-bd_dom"/>
</dbReference>
<evidence type="ECO:0000259" key="5">
    <source>
        <dbReference type="PROSITE" id="PS51063"/>
    </source>
</evidence>
<accession>A0A0D1ECU2</accession>
<evidence type="ECO:0000313" key="6">
    <source>
        <dbReference type="EMBL" id="KIT14751.1"/>
    </source>
</evidence>
<dbReference type="PROSITE" id="PS51063">
    <property type="entry name" value="HTH_CRP_2"/>
    <property type="match status" value="1"/>
</dbReference>
<comment type="caution">
    <text evidence="6">The sequence shown here is derived from an EMBL/GenBank/DDBJ whole genome shotgun (WGS) entry which is preliminary data.</text>
</comment>